<dbReference type="InterPro" id="IPR023996">
    <property type="entry name" value="TonB-dep_OMP_SusC/RagA"/>
</dbReference>
<dbReference type="InterPro" id="IPR011662">
    <property type="entry name" value="Secretin/TonB_short_N"/>
</dbReference>
<dbReference type="PROSITE" id="PS52016">
    <property type="entry name" value="TONB_DEPENDENT_REC_3"/>
    <property type="match status" value="1"/>
</dbReference>
<dbReference type="SUPFAM" id="SSF49464">
    <property type="entry name" value="Carboxypeptidase regulatory domain-like"/>
    <property type="match status" value="1"/>
</dbReference>
<keyword evidence="6 7" id="KW-0998">Cell outer membrane</keyword>
<dbReference type="RefSeq" id="WP_202104777.1">
    <property type="nucleotide sequence ID" value="NZ_JAERTY010000012.1"/>
</dbReference>
<dbReference type="NCBIfam" id="TIGR04056">
    <property type="entry name" value="OMP_RagA_SusC"/>
    <property type="match status" value="1"/>
</dbReference>
<keyword evidence="2 7" id="KW-0813">Transport</keyword>
<evidence type="ECO:0000256" key="5">
    <source>
        <dbReference type="ARBA" id="ARBA00023136"/>
    </source>
</evidence>
<dbReference type="Gene3D" id="2.60.40.1120">
    <property type="entry name" value="Carboxypeptidase-like, regulatory domain"/>
    <property type="match status" value="1"/>
</dbReference>
<gene>
    <name evidence="9" type="ORF">JKG61_19960</name>
</gene>
<keyword evidence="10" id="KW-1185">Reference proteome</keyword>
<keyword evidence="5 7" id="KW-0472">Membrane</keyword>
<evidence type="ECO:0000256" key="1">
    <source>
        <dbReference type="ARBA" id="ARBA00004571"/>
    </source>
</evidence>
<dbReference type="EMBL" id="JAERTY010000012">
    <property type="protein sequence ID" value="MBL1411044.1"/>
    <property type="molecule type" value="Genomic_DNA"/>
</dbReference>
<organism evidence="9 10">
    <name type="scientific">Sphingobacterium faecale</name>
    <dbReference type="NCBI Taxonomy" id="2803775"/>
    <lineage>
        <taxon>Bacteria</taxon>
        <taxon>Pseudomonadati</taxon>
        <taxon>Bacteroidota</taxon>
        <taxon>Sphingobacteriia</taxon>
        <taxon>Sphingobacteriales</taxon>
        <taxon>Sphingobacteriaceae</taxon>
        <taxon>Sphingobacterium</taxon>
    </lineage>
</organism>
<keyword evidence="4 7" id="KW-0812">Transmembrane</keyword>
<proteinExistence type="inferred from homology"/>
<dbReference type="SUPFAM" id="SSF56935">
    <property type="entry name" value="Porins"/>
    <property type="match status" value="1"/>
</dbReference>
<dbReference type="Proteomes" id="UP000625283">
    <property type="component" value="Unassembled WGS sequence"/>
</dbReference>
<evidence type="ECO:0000256" key="2">
    <source>
        <dbReference type="ARBA" id="ARBA00022448"/>
    </source>
</evidence>
<dbReference type="InterPro" id="IPR037066">
    <property type="entry name" value="Plug_dom_sf"/>
</dbReference>
<evidence type="ECO:0000256" key="6">
    <source>
        <dbReference type="ARBA" id="ARBA00023237"/>
    </source>
</evidence>
<accession>A0ABS1R924</accession>
<evidence type="ECO:0000256" key="3">
    <source>
        <dbReference type="ARBA" id="ARBA00022452"/>
    </source>
</evidence>
<dbReference type="SMART" id="SM00965">
    <property type="entry name" value="STN"/>
    <property type="match status" value="1"/>
</dbReference>
<feature type="domain" description="Secretin/TonB short N-terminal" evidence="8">
    <location>
        <begin position="66"/>
        <end position="117"/>
    </location>
</feature>
<evidence type="ECO:0000313" key="10">
    <source>
        <dbReference type="Proteomes" id="UP000625283"/>
    </source>
</evidence>
<evidence type="ECO:0000256" key="4">
    <source>
        <dbReference type="ARBA" id="ARBA00022692"/>
    </source>
</evidence>
<dbReference type="InterPro" id="IPR036942">
    <property type="entry name" value="Beta-barrel_TonB_sf"/>
</dbReference>
<dbReference type="Pfam" id="PF07715">
    <property type="entry name" value="Plug"/>
    <property type="match status" value="1"/>
</dbReference>
<dbReference type="Pfam" id="PF13715">
    <property type="entry name" value="CarbopepD_reg_2"/>
    <property type="match status" value="1"/>
</dbReference>
<dbReference type="InterPro" id="IPR023997">
    <property type="entry name" value="TonB-dep_OMP_SusC/RagA_CS"/>
</dbReference>
<name>A0ABS1R924_9SPHI</name>
<dbReference type="NCBIfam" id="TIGR04057">
    <property type="entry name" value="SusC_RagA_signa"/>
    <property type="match status" value="1"/>
</dbReference>
<dbReference type="Gene3D" id="3.55.50.30">
    <property type="match status" value="1"/>
</dbReference>
<dbReference type="Gene3D" id="2.170.130.10">
    <property type="entry name" value="TonB-dependent receptor, plug domain"/>
    <property type="match status" value="1"/>
</dbReference>
<evidence type="ECO:0000256" key="7">
    <source>
        <dbReference type="PROSITE-ProRule" id="PRU01360"/>
    </source>
</evidence>
<dbReference type="InterPro" id="IPR039426">
    <property type="entry name" value="TonB-dep_rcpt-like"/>
</dbReference>
<dbReference type="InterPro" id="IPR012910">
    <property type="entry name" value="Plug_dom"/>
</dbReference>
<comment type="subcellular location">
    <subcellularLocation>
        <location evidence="1 7">Cell outer membrane</location>
        <topology evidence="1 7">Multi-pass membrane protein</topology>
    </subcellularLocation>
</comment>
<comment type="caution">
    <text evidence="9">The sequence shown here is derived from an EMBL/GenBank/DDBJ whole genome shotgun (WGS) entry which is preliminary data.</text>
</comment>
<dbReference type="Gene3D" id="2.40.170.20">
    <property type="entry name" value="TonB-dependent receptor, beta-barrel domain"/>
    <property type="match status" value="1"/>
</dbReference>
<evidence type="ECO:0000259" key="8">
    <source>
        <dbReference type="SMART" id="SM00965"/>
    </source>
</evidence>
<dbReference type="InterPro" id="IPR008969">
    <property type="entry name" value="CarboxyPept-like_regulatory"/>
</dbReference>
<evidence type="ECO:0000313" key="9">
    <source>
        <dbReference type="EMBL" id="MBL1411044.1"/>
    </source>
</evidence>
<keyword evidence="3 7" id="KW-1134">Transmembrane beta strand</keyword>
<dbReference type="Pfam" id="PF07660">
    <property type="entry name" value="STN"/>
    <property type="match status" value="1"/>
</dbReference>
<protein>
    <submittedName>
        <fullName evidence="9">SusC/RagA family TonB-linked outer membrane protein</fullName>
    </submittedName>
</protein>
<reference evidence="9 10" key="1">
    <citation type="submission" date="2021-01" db="EMBL/GenBank/DDBJ databases">
        <title>C459-1 draft genome sequence.</title>
        <authorList>
            <person name="Zhang X.-F."/>
        </authorList>
    </citation>
    <scope>NUCLEOTIDE SEQUENCE [LARGE SCALE GENOMIC DNA]</scope>
    <source>
        <strain evidence="10">C459-1</strain>
    </source>
</reference>
<sequence>MIPKFNLRQILLSSRRKNTIYKRLIAIALISLSLSPLYASIIGFTFKKKNVTIEAVLKELEKQTSYNLFYKFEEVRMLKKVDVNFVNASLKEVLDQLISNNGLTYSITDNTIIIKTTALSNPPVKNSDNVLQTGTIKGKISDRATQAPLSGATLKVNNKSLQSNNNGEFVLNNVKLGDRVEISFTGYIAKSITLSAFNDLDVALELDYSSLDEVVVTGYTVQKKRELTGAISSLKASDVSGSLAVSLDGAMQGRMSGVNVQSRVGVPGAAIKVEVRGPGSISAGTEPLYIVDGLIVNNNNVSNTVSTNPLANINPEDILTIEVLKDAAAASVYGAQAGNGVVLITTKKGKEGRATIDVGYRGGNVKPINLLPLMNSQQYLNARYEALKNKNPNQTDEQIWKTVLTQSRLDVNMNASDIARLETYDWQKAAYTGGGTNKFDLAVSGGTSSSNYRLSGSWEDTEGSIVGSDFSRGTVNMNYNNQLSKKVSVQTNVNLSAIDQHGPLGAMGTTTQFSSPSYANPMILPFLPIYNEDGSYNFSLAGFPGTFTRNTLHSTALNESREKNNSLFGNLQINYKILDNLTYKGMAGIDYRDISARQYYDPRSIDGNARGGILIQYTDKPITFTTTHTLQYAPKLTDGHSLNNLLGTEYRSFSNQGGNVRGEGFPNHLFTELASAAVIVSGTSQWTGVKRMGSFFQSNYNYADKYFASGIIRYDGSSRFGANSKFGFFPAISLGWDMAQEDFIKNQAVNQLKLRLGYGQTGNDQIGNFASRSLYGGGITYNGSAGIQSNTLGNSELRWEKNVTTNLGLDYAFFNSRIYGSIEAYHRLSKDLFLDKPVVWAGGYSQITQNLGEVINQGLEFEVGAVVWNRNNFKWTSNFNISFQRNEVTKLYDDVTLLPGDNSVMVGQSLRTFLLPQYAGVSSATGRAVWYDKEGNYSYNPGTMELDSYAPHGLPNELPDFYGGFNNLFEYKGLSVGIFFQYDYGRVLYDNFARNLSRKGDSQINGMAWYYDNRWLSEGQVTSVPRPIDGAAETNNARGDLASTRYLQDGSYIRLKNINLGYQLPKTIISKVGLKQARVFMQGNNLYTWTKFAGYDPEFYVVGSNTSSNVGVVPTAKSYYFGVQLSF</sequence>
<comment type="similarity">
    <text evidence="7">Belongs to the TonB-dependent receptor family.</text>
</comment>